<feature type="compositionally biased region" description="Basic and acidic residues" evidence="1">
    <location>
        <begin position="567"/>
        <end position="582"/>
    </location>
</feature>
<gene>
    <name evidence="3" type="ORF">PSYICH_LOCUS9961</name>
</gene>
<keyword evidence="4" id="KW-1185">Reference proteome</keyword>
<organism evidence="3 4">
    <name type="scientific">Psylliodes chrysocephalus</name>
    <dbReference type="NCBI Taxonomy" id="3402493"/>
    <lineage>
        <taxon>Eukaryota</taxon>
        <taxon>Metazoa</taxon>
        <taxon>Ecdysozoa</taxon>
        <taxon>Arthropoda</taxon>
        <taxon>Hexapoda</taxon>
        <taxon>Insecta</taxon>
        <taxon>Pterygota</taxon>
        <taxon>Neoptera</taxon>
        <taxon>Endopterygota</taxon>
        <taxon>Coleoptera</taxon>
        <taxon>Polyphaga</taxon>
        <taxon>Cucujiformia</taxon>
        <taxon>Chrysomeloidea</taxon>
        <taxon>Chrysomelidae</taxon>
        <taxon>Galerucinae</taxon>
        <taxon>Alticini</taxon>
        <taxon>Psylliodes</taxon>
    </lineage>
</organism>
<feature type="compositionally biased region" description="Polar residues" evidence="1">
    <location>
        <begin position="415"/>
        <end position="430"/>
    </location>
</feature>
<feature type="signal peptide" evidence="2">
    <location>
        <begin position="1"/>
        <end position="18"/>
    </location>
</feature>
<proteinExistence type="predicted"/>
<accession>A0A9P0D3U0</accession>
<feature type="region of interest" description="Disordered" evidence="1">
    <location>
        <begin position="561"/>
        <end position="582"/>
    </location>
</feature>
<feature type="chain" id="PRO_5040483144" evidence="2">
    <location>
        <begin position="19"/>
        <end position="582"/>
    </location>
</feature>
<name>A0A9P0D3U0_9CUCU</name>
<dbReference type="EMBL" id="OV651816">
    <property type="protein sequence ID" value="CAH1109346.1"/>
    <property type="molecule type" value="Genomic_DNA"/>
</dbReference>
<evidence type="ECO:0000256" key="2">
    <source>
        <dbReference type="SAM" id="SignalP"/>
    </source>
</evidence>
<sequence>MNINILIFLTCLAASSQAFQFFGQDGLIHKAAQKIGISNLITVEGDARAKFGQNEVDVDGAFGIGESGVGAHGSANADVLGQRARIRADILDGHKIDQHNHQVYIDNQNRQYILQREYIGSDYFLVRKYLNDGQVYLAKSNNANTVQQQQEGDTQQYNQYSENYQLRNYNHRPGSIHQQSGNLYQQFGQDDQPSGQYDHQPGQHNQQSRHYNEEGYGLYSGREQHSGQNQHNQEVFQDDQNRQYIFQKKLVDNKLVQVRQYLDNEHKNVVRDNLDNGEFPRQQSEYNNHNSTTASTAGSGFQANRVVEALDKNVKKYRHDFESGIQSVVDKVKDATGYKSNLEDPHHTKYGQGNYAHQLDSDDDTPISTTNGFSKIHNAVETINKNFENYRPNFESGIHTVVDKIGDVTGYKPNSGEQQHKTQGNVNYESHSGRYHGNHREPTGESIHNLSFLQDTDSIYQAASSRSKISGQNLQVDDLIESDGNLSLLHDPSKVEPKVNGDNSVHDSYEQTTEYIVKSTSPSLEYYHIETGDSTEKADNVPKVSENFLFLDNGYKKEPINLINTEKSQKQKLENETKTPEQ</sequence>
<dbReference type="AlphaFoldDB" id="A0A9P0D3U0"/>
<reference evidence="3" key="1">
    <citation type="submission" date="2022-01" db="EMBL/GenBank/DDBJ databases">
        <authorList>
            <person name="King R."/>
        </authorList>
    </citation>
    <scope>NUCLEOTIDE SEQUENCE</scope>
</reference>
<feature type="region of interest" description="Disordered" evidence="1">
    <location>
        <begin position="185"/>
        <end position="209"/>
    </location>
</feature>
<keyword evidence="2" id="KW-0732">Signal</keyword>
<protein>
    <submittedName>
        <fullName evidence="3">Uncharacterized protein</fullName>
    </submittedName>
</protein>
<feature type="region of interest" description="Disordered" evidence="1">
    <location>
        <begin position="411"/>
        <end position="445"/>
    </location>
</feature>
<evidence type="ECO:0000313" key="4">
    <source>
        <dbReference type="Proteomes" id="UP001153636"/>
    </source>
</evidence>
<dbReference type="Proteomes" id="UP001153636">
    <property type="component" value="Chromosome 4"/>
</dbReference>
<evidence type="ECO:0000313" key="3">
    <source>
        <dbReference type="EMBL" id="CAH1109346.1"/>
    </source>
</evidence>
<evidence type="ECO:0000256" key="1">
    <source>
        <dbReference type="SAM" id="MobiDB-lite"/>
    </source>
</evidence>